<dbReference type="Proteomes" id="UP000887561">
    <property type="component" value="Unplaced"/>
</dbReference>
<dbReference type="AlphaFoldDB" id="A0A915MS25"/>
<keyword evidence="1" id="KW-1185">Reference proteome</keyword>
<reference evidence="2" key="1">
    <citation type="submission" date="2022-11" db="UniProtKB">
        <authorList>
            <consortium name="WormBaseParasite"/>
        </authorList>
    </citation>
    <scope>IDENTIFICATION</scope>
</reference>
<evidence type="ECO:0000313" key="1">
    <source>
        <dbReference type="Proteomes" id="UP000887561"/>
    </source>
</evidence>
<sequence length="37" mass="4348">MEDNDENRSVTYLDDLLRKMNPNAILDKDVHEALMEV</sequence>
<proteinExistence type="predicted"/>
<name>A0A915MS25_MELJA</name>
<protein>
    <submittedName>
        <fullName evidence="2">Uncharacterized protein</fullName>
    </submittedName>
</protein>
<evidence type="ECO:0000313" key="2">
    <source>
        <dbReference type="WBParaSite" id="scaffold47297_cov599.g24668"/>
    </source>
</evidence>
<accession>A0A915MS25</accession>
<dbReference type="WBParaSite" id="scaffold47297_cov599.g24668">
    <property type="protein sequence ID" value="scaffold47297_cov599.g24668"/>
    <property type="gene ID" value="scaffold47297_cov599.g24668"/>
</dbReference>
<organism evidence="1 2">
    <name type="scientific">Meloidogyne javanica</name>
    <name type="common">Root-knot nematode worm</name>
    <dbReference type="NCBI Taxonomy" id="6303"/>
    <lineage>
        <taxon>Eukaryota</taxon>
        <taxon>Metazoa</taxon>
        <taxon>Ecdysozoa</taxon>
        <taxon>Nematoda</taxon>
        <taxon>Chromadorea</taxon>
        <taxon>Rhabditida</taxon>
        <taxon>Tylenchina</taxon>
        <taxon>Tylenchomorpha</taxon>
        <taxon>Tylenchoidea</taxon>
        <taxon>Meloidogynidae</taxon>
        <taxon>Meloidogyninae</taxon>
        <taxon>Meloidogyne</taxon>
        <taxon>Meloidogyne incognita group</taxon>
    </lineage>
</organism>